<gene>
    <name evidence="2" type="ORF">UABAM_03670</name>
</gene>
<protein>
    <recommendedName>
        <fullName evidence="4">Pentapeptide repeat-containing protein</fullName>
    </recommendedName>
</protein>
<dbReference type="Pfam" id="PF13599">
    <property type="entry name" value="Pentapeptide_4"/>
    <property type="match status" value="1"/>
</dbReference>
<dbReference type="SUPFAM" id="SSF141571">
    <property type="entry name" value="Pentapeptide repeat-like"/>
    <property type="match status" value="1"/>
</dbReference>
<organism evidence="2 3">
    <name type="scientific">Uabimicrobium amorphum</name>
    <dbReference type="NCBI Taxonomy" id="2596890"/>
    <lineage>
        <taxon>Bacteria</taxon>
        <taxon>Pseudomonadati</taxon>
        <taxon>Planctomycetota</taxon>
        <taxon>Candidatus Uabimicrobiia</taxon>
        <taxon>Candidatus Uabimicrobiales</taxon>
        <taxon>Candidatus Uabimicrobiaceae</taxon>
        <taxon>Candidatus Uabimicrobium</taxon>
    </lineage>
</organism>
<dbReference type="RefSeq" id="WP_173013400.1">
    <property type="nucleotide sequence ID" value="NZ_AP019860.1"/>
</dbReference>
<dbReference type="InterPro" id="IPR001646">
    <property type="entry name" value="5peptide_repeat"/>
</dbReference>
<keyword evidence="1" id="KW-0677">Repeat</keyword>
<dbReference type="PANTHER" id="PTHR47485">
    <property type="entry name" value="THYLAKOID LUMENAL 17.4 KDA PROTEIN, CHLOROPLASTIC"/>
    <property type="match status" value="1"/>
</dbReference>
<evidence type="ECO:0000313" key="2">
    <source>
        <dbReference type="EMBL" id="BBM85304.1"/>
    </source>
</evidence>
<keyword evidence="3" id="KW-1185">Reference proteome</keyword>
<dbReference type="PANTHER" id="PTHR47485:SF1">
    <property type="entry name" value="THYLAKOID LUMENAL 17.4 KDA PROTEIN, CHLOROPLASTIC"/>
    <property type="match status" value="1"/>
</dbReference>
<name>A0A5S9IP48_UABAM</name>
<evidence type="ECO:0000313" key="3">
    <source>
        <dbReference type="Proteomes" id="UP000326354"/>
    </source>
</evidence>
<dbReference type="EMBL" id="AP019860">
    <property type="protein sequence ID" value="BBM85304.1"/>
    <property type="molecule type" value="Genomic_DNA"/>
</dbReference>
<sequence>MSKDPTIKAINKIQIFSKIEGVRQPKNVLKNMKSYDLAKADFSDLNLSGIIFSNENLSEVNFSGTNLENAQFINVKLQKTNFDSANLKNAYFEKSRIKLEQLQQCACLENIDGLSKKIAKELKACGLNVISDNSAFFVKLFGKKSLKWPKDLSVGIGDDPWNNGYVFSSGLEEILEDLQKNPRTTEEMVRFQLDDLKMIKLMDKKDRDDFYERVFEGFGNYYVEMQEVFSGERDVSHISLADSLSTNKRLMHKFKMSVPKSEIPSRVWSMAQKTAFYYLSQSLVEHYIKFEESDERWYMRGGGFYLLRNNLLCIR</sequence>
<evidence type="ECO:0000256" key="1">
    <source>
        <dbReference type="ARBA" id="ARBA00022737"/>
    </source>
</evidence>
<evidence type="ECO:0008006" key="4">
    <source>
        <dbReference type="Google" id="ProtNLM"/>
    </source>
</evidence>
<dbReference type="Gene3D" id="2.160.20.80">
    <property type="entry name" value="E3 ubiquitin-protein ligase SopA"/>
    <property type="match status" value="1"/>
</dbReference>
<dbReference type="Proteomes" id="UP000326354">
    <property type="component" value="Chromosome"/>
</dbReference>
<proteinExistence type="predicted"/>
<accession>A0A5S9IP48</accession>
<reference evidence="2 3" key="1">
    <citation type="submission" date="2019-08" db="EMBL/GenBank/DDBJ databases">
        <title>Complete genome sequence of Candidatus Uab amorphum.</title>
        <authorList>
            <person name="Shiratori T."/>
            <person name="Suzuki S."/>
            <person name="Kakizawa Y."/>
            <person name="Ishida K."/>
        </authorList>
    </citation>
    <scope>NUCLEOTIDE SEQUENCE [LARGE SCALE GENOMIC DNA]</scope>
    <source>
        <strain evidence="2 3">SRT547</strain>
    </source>
</reference>
<dbReference type="KEGG" id="uam:UABAM_03670"/>
<dbReference type="AlphaFoldDB" id="A0A5S9IP48"/>